<feature type="domain" description="Cadherin" evidence="10">
    <location>
        <begin position="150"/>
        <end position="258"/>
    </location>
</feature>
<dbReference type="Proteomes" id="UP001497497">
    <property type="component" value="Unassembled WGS sequence"/>
</dbReference>
<keyword evidence="2 9" id="KW-0812">Transmembrane</keyword>
<dbReference type="InterPro" id="IPR002126">
    <property type="entry name" value="Cadherin-like_dom"/>
</dbReference>
<dbReference type="SMART" id="SM00112">
    <property type="entry name" value="CA"/>
    <property type="match status" value="4"/>
</dbReference>
<dbReference type="Gene3D" id="2.60.40.60">
    <property type="entry name" value="Cadherins"/>
    <property type="match status" value="4"/>
</dbReference>
<dbReference type="InterPro" id="IPR015919">
    <property type="entry name" value="Cadherin-like_sf"/>
</dbReference>
<keyword evidence="4 8" id="KW-0106">Calcium</keyword>
<comment type="caution">
    <text evidence="11">The sequence shown here is derived from an EMBL/GenBank/DDBJ whole genome shotgun (WGS) entry which is preliminary data.</text>
</comment>
<organism evidence="11 12">
    <name type="scientific">Lymnaea stagnalis</name>
    <name type="common">Great pond snail</name>
    <name type="synonym">Helix stagnalis</name>
    <dbReference type="NCBI Taxonomy" id="6523"/>
    <lineage>
        <taxon>Eukaryota</taxon>
        <taxon>Metazoa</taxon>
        <taxon>Spiralia</taxon>
        <taxon>Lophotrochozoa</taxon>
        <taxon>Mollusca</taxon>
        <taxon>Gastropoda</taxon>
        <taxon>Heterobranchia</taxon>
        <taxon>Euthyneura</taxon>
        <taxon>Panpulmonata</taxon>
        <taxon>Hygrophila</taxon>
        <taxon>Lymnaeoidea</taxon>
        <taxon>Lymnaeidae</taxon>
        <taxon>Lymnaea</taxon>
    </lineage>
</organism>
<evidence type="ECO:0000259" key="10">
    <source>
        <dbReference type="PROSITE" id="PS50268"/>
    </source>
</evidence>
<evidence type="ECO:0000256" key="2">
    <source>
        <dbReference type="ARBA" id="ARBA00022692"/>
    </source>
</evidence>
<comment type="subcellular location">
    <subcellularLocation>
        <location evidence="1">Membrane</location>
        <topology evidence="1">Single-pass membrane protein</topology>
    </subcellularLocation>
</comment>
<dbReference type="GO" id="GO:0005886">
    <property type="term" value="C:plasma membrane"/>
    <property type="evidence" value="ECO:0007669"/>
    <property type="project" value="InterPro"/>
</dbReference>
<proteinExistence type="predicted"/>
<accession>A0AAV2IBN0</accession>
<feature type="transmembrane region" description="Helical" evidence="9">
    <location>
        <begin position="12"/>
        <end position="30"/>
    </location>
</feature>
<feature type="domain" description="Cadherin" evidence="10">
    <location>
        <begin position="102"/>
        <end position="149"/>
    </location>
</feature>
<dbReference type="FunFam" id="2.60.40.60:FF:000020">
    <property type="entry name" value="Dachsous cadherin-related 1b"/>
    <property type="match status" value="2"/>
</dbReference>
<keyword evidence="12" id="KW-1185">Reference proteome</keyword>
<dbReference type="GO" id="GO:0007156">
    <property type="term" value="P:homophilic cell adhesion via plasma membrane adhesion molecules"/>
    <property type="evidence" value="ECO:0007669"/>
    <property type="project" value="InterPro"/>
</dbReference>
<evidence type="ECO:0000256" key="9">
    <source>
        <dbReference type="SAM" id="Phobius"/>
    </source>
</evidence>
<evidence type="ECO:0000256" key="4">
    <source>
        <dbReference type="ARBA" id="ARBA00022837"/>
    </source>
</evidence>
<evidence type="ECO:0000256" key="7">
    <source>
        <dbReference type="ARBA" id="ARBA00023180"/>
    </source>
</evidence>
<dbReference type="PROSITE" id="PS00232">
    <property type="entry name" value="CADHERIN_1"/>
    <property type="match status" value="2"/>
</dbReference>
<evidence type="ECO:0000256" key="8">
    <source>
        <dbReference type="PROSITE-ProRule" id="PRU00043"/>
    </source>
</evidence>
<dbReference type="AlphaFoldDB" id="A0AAV2IBN0"/>
<dbReference type="PRINTS" id="PR00205">
    <property type="entry name" value="CADHERIN"/>
</dbReference>
<dbReference type="PANTHER" id="PTHR24028:SF328">
    <property type="entry name" value="CADHERIN-3"/>
    <property type="match status" value="1"/>
</dbReference>
<dbReference type="GO" id="GO:0005509">
    <property type="term" value="F:calcium ion binding"/>
    <property type="evidence" value="ECO:0007669"/>
    <property type="project" value="UniProtKB-UniRule"/>
</dbReference>
<dbReference type="EMBL" id="CAXITT010000533">
    <property type="protein sequence ID" value="CAL1543203.1"/>
    <property type="molecule type" value="Genomic_DNA"/>
</dbReference>
<protein>
    <recommendedName>
        <fullName evidence="10">Cadherin domain-containing protein</fullName>
    </recommendedName>
</protein>
<feature type="transmembrane region" description="Helical" evidence="9">
    <location>
        <begin position="509"/>
        <end position="528"/>
    </location>
</feature>
<keyword evidence="5 9" id="KW-1133">Transmembrane helix</keyword>
<keyword evidence="3" id="KW-0677">Repeat</keyword>
<dbReference type="InterPro" id="IPR050174">
    <property type="entry name" value="Protocadherin/Cadherin-CA"/>
</dbReference>
<evidence type="ECO:0000256" key="5">
    <source>
        <dbReference type="ARBA" id="ARBA00022989"/>
    </source>
</evidence>
<evidence type="ECO:0000256" key="3">
    <source>
        <dbReference type="ARBA" id="ARBA00022737"/>
    </source>
</evidence>
<evidence type="ECO:0000313" key="12">
    <source>
        <dbReference type="Proteomes" id="UP001497497"/>
    </source>
</evidence>
<keyword evidence="7" id="KW-0325">Glycoprotein</keyword>
<evidence type="ECO:0000313" key="11">
    <source>
        <dbReference type="EMBL" id="CAL1543203.1"/>
    </source>
</evidence>
<name>A0AAV2IBN0_LYMST</name>
<dbReference type="PROSITE" id="PS50268">
    <property type="entry name" value="CADHERIN_2"/>
    <property type="match status" value="4"/>
</dbReference>
<evidence type="ECO:0000256" key="6">
    <source>
        <dbReference type="ARBA" id="ARBA00023136"/>
    </source>
</evidence>
<dbReference type="PANTHER" id="PTHR24028">
    <property type="entry name" value="CADHERIN-87A"/>
    <property type="match status" value="1"/>
</dbReference>
<feature type="domain" description="Cadherin" evidence="10">
    <location>
        <begin position="257"/>
        <end position="363"/>
    </location>
</feature>
<feature type="domain" description="Cadherin" evidence="10">
    <location>
        <begin position="403"/>
        <end position="498"/>
    </location>
</feature>
<gene>
    <name evidence="11" type="ORF">GSLYS_00016737001</name>
</gene>
<dbReference type="Pfam" id="PF00028">
    <property type="entry name" value="Cadherin"/>
    <property type="match status" value="2"/>
</dbReference>
<keyword evidence="6 9" id="KW-0472">Membrane</keyword>
<sequence length="537" mass="59433">MATSFENSNLLFAIFFTYIVIKATISLTLGHPAQDVKTMKFNIHFTHADENGIVLLSEGASENFILGLIELESSAHNLENTDCFTDSEHVVARRAGKMLFKIELNGRVDRENQTEFVVSIYCSYGHTHRTKAETFTVRVLDANDNPPVFYPSVYSVNITEGVDVGHLVVRVEAHDVDLGRNAKFKYSLSGFAESNDSSFAFKIDPDNGDIVTNMDIDREDVAVHTLMVLATDQGVPPMTGTARVVITITDVNDNAPVIQTKELHVRENKPAQSVVGTLRAVDGDTGENAEIIFIKVNMSENVPTNPFLLNVNGQVLTADRLDREKRSQYSLVVAVKDKGSPQHSSTSTITITVDDANDNAPEVTSPCLSYSEDFIMGESDCCPGDVNANGSVVIDMYCPQNDTIIYQVVAVDEDIEENAALVYSLESVDNGRHRPSDELLFKINESTGVVSLRRCAYRGEDLVHTLRVRVSDSGLPRKSAVCFLNVTLDIDPLKLPYFKNAMNTGDSRFSLMEVVLLLFFTCYFLHILNNDIHNVPK</sequence>
<reference evidence="11 12" key="1">
    <citation type="submission" date="2024-04" db="EMBL/GenBank/DDBJ databases">
        <authorList>
            <consortium name="Genoscope - CEA"/>
            <person name="William W."/>
        </authorList>
    </citation>
    <scope>NUCLEOTIDE SEQUENCE [LARGE SCALE GENOMIC DNA]</scope>
</reference>
<evidence type="ECO:0000256" key="1">
    <source>
        <dbReference type="ARBA" id="ARBA00004167"/>
    </source>
</evidence>
<dbReference type="InterPro" id="IPR020894">
    <property type="entry name" value="Cadherin_CS"/>
</dbReference>
<dbReference type="SUPFAM" id="SSF49313">
    <property type="entry name" value="Cadherin-like"/>
    <property type="match status" value="3"/>
</dbReference>
<dbReference type="CDD" id="cd11304">
    <property type="entry name" value="Cadherin_repeat"/>
    <property type="match status" value="3"/>
</dbReference>